<reference evidence="17" key="1">
    <citation type="submission" date="2021-12" db="EMBL/GenBank/DDBJ databases">
        <authorList>
            <person name="Rodrigo-Torres L."/>
            <person name="Arahal R. D."/>
            <person name="Lucena T."/>
        </authorList>
    </citation>
    <scope>NUCLEOTIDE SEQUENCE</scope>
    <source>
        <strain evidence="17">CECT 8858</strain>
    </source>
</reference>
<dbReference type="PROSITE" id="PS50113">
    <property type="entry name" value="PAC"/>
    <property type="match status" value="1"/>
</dbReference>
<dbReference type="SMART" id="SM00388">
    <property type="entry name" value="HisKA"/>
    <property type="match status" value="1"/>
</dbReference>
<dbReference type="InterPro" id="IPR005467">
    <property type="entry name" value="His_kinase_dom"/>
</dbReference>
<dbReference type="InterPro" id="IPR003661">
    <property type="entry name" value="HisK_dim/P_dom"/>
</dbReference>
<evidence type="ECO:0000256" key="9">
    <source>
        <dbReference type="ARBA" id="ARBA00022989"/>
    </source>
</evidence>
<evidence type="ECO:0000256" key="1">
    <source>
        <dbReference type="ARBA" id="ARBA00000085"/>
    </source>
</evidence>
<dbReference type="SUPFAM" id="SSF55874">
    <property type="entry name" value="ATPase domain of HSP90 chaperone/DNA topoisomerase II/histidine kinase"/>
    <property type="match status" value="1"/>
</dbReference>
<keyword evidence="10" id="KW-0902">Two-component regulatory system</keyword>
<dbReference type="CDD" id="cd00130">
    <property type="entry name" value="PAS"/>
    <property type="match status" value="2"/>
</dbReference>
<evidence type="ECO:0000259" key="14">
    <source>
        <dbReference type="PROSITE" id="PS50110"/>
    </source>
</evidence>
<feature type="domain" description="PAC" evidence="16">
    <location>
        <begin position="358"/>
        <end position="410"/>
    </location>
</feature>
<dbReference type="EMBL" id="CAKLPY010000001">
    <property type="protein sequence ID" value="CAH0993900.1"/>
    <property type="molecule type" value="Genomic_DNA"/>
</dbReference>
<dbReference type="PROSITE" id="PS50112">
    <property type="entry name" value="PAS"/>
    <property type="match status" value="1"/>
</dbReference>
<dbReference type="Pfam" id="PF00512">
    <property type="entry name" value="HisKA"/>
    <property type="match status" value="1"/>
</dbReference>
<dbReference type="InterPro" id="IPR036097">
    <property type="entry name" value="HisK_dim/P_sf"/>
</dbReference>
<evidence type="ECO:0000259" key="15">
    <source>
        <dbReference type="PROSITE" id="PS50112"/>
    </source>
</evidence>
<dbReference type="InterPro" id="IPR036890">
    <property type="entry name" value="HATPase_C_sf"/>
</dbReference>
<name>A0ABN8EMW7_9BACT</name>
<evidence type="ECO:0000313" key="18">
    <source>
        <dbReference type="Proteomes" id="UP000837932"/>
    </source>
</evidence>
<evidence type="ECO:0000256" key="6">
    <source>
        <dbReference type="ARBA" id="ARBA00022692"/>
    </source>
</evidence>
<dbReference type="GO" id="GO:0004673">
    <property type="term" value="F:protein histidine kinase activity"/>
    <property type="evidence" value="ECO:0007669"/>
    <property type="project" value="UniProtKB-EC"/>
</dbReference>
<dbReference type="InterPro" id="IPR004358">
    <property type="entry name" value="Sig_transdc_His_kin-like_C"/>
</dbReference>
<evidence type="ECO:0000256" key="10">
    <source>
        <dbReference type="ARBA" id="ARBA00023012"/>
    </source>
</evidence>
<comment type="subcellular location">
    <subcellularLocation>
        <location evidence="2">Cell membrane</location>
        <topology evidence="2">Multi-pass membrane protein</topology>
    </subcellularLocation>
</comment>
<dbReference type="SMART" id="SM00091">
    <property type="entry name" value="PAS"/>
    <property type="match status" value="3"/>
</dbReference>
<dbReference type="Gene3D" id="3.40.50.2300">
    <property type="match status" value="1"/>
</dbReference>
<sequence>MKNFTTSLLNNRAKFIKKFSLLIHCLGIKSSKDFITDCETLKANVKDLFMVVDTNGNILYVKENIQKLLGHNINVFSKLYLFRTYSSFIAEIFRKAINENEWTYPYIEFPFKNSNGQYIWIRVSFSLTKIHDALFIIATAKDVSIKRNTFNQLELTHSWSKILIENLKEGIIMEDQNRRLLITNKALLDIFDMNLDPINLVGADCENVAQQLKNVFISSEEFIEKIHLNIVNKTNVIAEILKMKNGKILERDYYPILNSNGQYSHIWKYRDITQEFTVTERIMQSEEKYRGIIENMELGILEVDNNDTIVNAYEKFCKMVGYEKEELIGQKAHDVFLSKEYFHSFSETQKKRESGESSTYELPLLKKDGSIVWMLISGTPVIEFNGKSIGSIGIHYDITERKRLEEDLRLANRIAIEAKESEQLFLANMTHELKTPINAIVGMGDLLKLSKLDTEQKDYVEVLDTSTKFLQKLVSDILDTSKIETGNVYIKNEIFDLNKLLYNVTQVFEYSLLKKNVKLEYDFDCQKVLLLSGDSMLMQQIITNLLSNAEKFTNEGKVVLSVKTTELDTKKIKVKISVQDTGIGFDNSQKEIIFDKFKQLPSVNMHKSQGTGLGLSIVKKLIELQGGEIQVESLVGKGSTFSFELIFEKVIPSKNQVEVFNKFSNAVSLRNIKILVIEDNELNQQYIERVLNKWSVQFEMAKSGEEGIVKFANNHFDLVLLDLQLPGIDGFQTATRLRIDNQEKFFVIIAMTAVVSPNIERDVLKFGMDDIVKKPFTINELHDKITYYFPEDNKSDVSHETIPFFGELDASFLAKFYGNDKNYAIEVFDTFQQRYFTDFKKILKTIDETPIIEAKKKLHSIKPSFRMVGLTMVEDEIDKFLKQKKNDTDKFKNHFSEEELDNMQRKIAIQINMLK</sequence>
<feature type="modified residue" description="4-aspartylphosphate" evidence="12">
    <location>
        <position position="722"/>
    </location>
</feature>
<evidence type="ECO:0000256" key="12">
    <source>
        <dbReference type="PROSITE-ProRule" id="PRU00169"/>
    </source>
</evidence>
<evidence type="ECO:0000256" key="3">
    <source>
        <dbReference type="ARBA" id="ARBA00012438"/>
    </source>
</evidence>
<dbReference type="Gene3D" id="1.10.287.130">
    <property type="match status" value="1"/>
</dbReference>
<keyword evidence="6" id="KW-0812">Transmembrane</keyword>
<gene>
    <name evidence="17" type="primary">rcsC_2</name>
    <name evidence="17" type="ORF">EMA8858_00005</name>
</gene>
<dbReference type="Pfam" id="PF02518">
    <property type="entry name" value="HATPase_c"/>
    <property type="match status" value="1"/>
</dbReference>
<dbReference type="GO" id="GO:0016787">
    <property type="term" value="F:hydrolase activity"/>
    <property type="evidence" value="ECO:0007669"/>
    <property type="project" value="UniProtKB-KW"/>
</dbReference>
<evidence type="ECO:0000259" key="16">
    <source>
        <dbReference type="PROSITE" id="PS50113"/>
    </source>
</evidence>
<evidence type="ECO:0000256" key="4">
    <source>
        <dbReference type="ARBA" id="ARBA00022475"/>
    </source>
</evidence>
<evidence type="ECO:0000313" key="17">
    <source>
        <dbReference type="EMBL" id="CAH0993900.1"/>
    </source>
</evidence>
<dbReference type="PROSITE" id="PS50109">
    <property type="entry name" value="HIS_KIN"/>
    <property type="match status" value="1"/>
</dbReference>
<evidence type="ECO:0000256" key="8">
    <source>
        <dbReference type="ARBA" id="ARBA00022840"/>
    </source>
</evidence>
<dbReference type="Gene3D" id="3.30.450.20">
    <property type="entry name" value="PAS domain"/>
    <property type="match status" value="3"/>
</dbReference>
<dbReference type="InterPro" id="IPR036641">
    <property type="entry name" value="HPT_dom_sf"/>
</dbReference>
<dbReference type="SUPFAM" id="SSF47384">
    <property type="entry name" value="Homodimeric domain of signal transducing histidine kinase"/>
    <property type="match status" value="1"/>
</dbReference>
<proteinExistence type="predicted"/>
<dbReference type="RefSeq" id="WP_238803664.1">
    <property type="nucleotide sequence ID" value="NZ_CAKLPY010000001.1"/>
</dbReference>
<evidence type="ECO:0000256" key="2">
    <source>
        <dbReference type="ARBA" id="ARBA00004651"/>
    </source>
</evidence>
<dbReference type="CDD" id="cd00082">
    <property type="entry name" value="HisKA"/>
    <property type="match status" value="1"/>
</dbReference>
<dbReference type="CDD" id="cd16922">
    <property type="entry name" value="HATPase_EvgS-ArcB-TorS-like"/>
    <property type="match status" value="1"/>
</dbReference>
<dbReference type="Gene3D" id="3.30.565.10">
    <property type="entry name" value="Histidine kinase-like ATPase, C-terminal domain"/>
    <property type="match status" value="1"/>
</dbReference>
<dbReference type="PRINTS" id="PR00344">
    <property type="entry name" value="BCTRLSENSOR"/>
</dbReference>
<dbReference type="EC" id="2.7.13.3" evidence="3"/>
<keyword evidence="17" id="KW-0808">Transferase</keyword>
<accession>A0ABN8EMW7</accession>
<dbReference type="Pfam" id="PF13426">
    <property type="entry name" value="PAS_9"/>
    <property type="match status" value="3"/>
</dbReference>
<evidence type="ECO:0000256" key="7">
    <source>
        <dbReference type="ARBA" id="ARBA00022741"/>
    </source>
</evidence>
<keyword evidence="7" id="KW-0547">Nucleotide-binding</keyword>
<dbReference type="InterPro" id="IPR001610">
    <property type="entry name" value="PAC"/>
</dbReference>
<feature type="domain" description="PAS" evidence="15">
    <location>
        <begin position="285"/>
        <end position="343"/>
    </location>
</feature>
<dbReference type="SUPFAM" id="SSF55785">
    <property type="entry name" value="PYP-like sensor domain (PAS domain)"/>
    <property type="match status" value="3"/>
</dbReference>
<feature type="domain" description="Response regulatory" evidence="14">
    <location>
        <begin position="673"/>
        <end position="789"/>
    </location>
</feature>
<keyword evidence="17" id="KW-0378">Hydrolase</keyword>
<dbReference type="SMART" id="SM00387">
    <property type="entry name" value="HATPase_c"/>
    <property type="match status" value="1"/>
</dbReference>
<dbReference type="Proteomes" id="UP000837932">
    <property type="component" value="Unassembled WGS sequence"/>
</dbReference>
<dbReference type="SMART" id="SM00086">
    <property type="entry name" value="PAC"/>
    <property type="match status" value="2"/>
</dbReference>
<keyword evidence="17" id="KW-0418">Kinase</keyword>
<dbReference type="Pfam" id="PF00072">
    <property type="entry name" value="Response_reg"/>
    <property type="match status" value="1"/>
</dbReference>
<comment type="caution">
    <text evidence="17">The sequence shown here is derived from an EMBL/GenBank/DDBJ whole genome shotgun (WGS) entry which is preliminary data.</text>
</comment>
<dbReference type="SUPFAM" id="SSF52172">
    <property type="entry name" value="CheY-like"/>
    <property type="match status" value="1"/>
</dbReference>
<dbReference type="SMART" id="SM00448">
    <property type="entry name" value="REC"/>
    <property type="match status" value="1"/>
</dbReference>
<keyword evidence="5 12" id="KW-0597">Phosphoprotein</keyword>
<dbReference type="InterPro" id="IPR000014">
    <property type="entry name" value="PAS"/>
</dbReference>
<keyword evidence="4" id="KW-1003">Cell membrane</keyword>
<dbReference type="PROSITE" id="PS50110">
    <property type="entry name" value="RESPONSE_REGULATORY"/>
    <property type="match status" value="1"/>
</dbReference>
<feature type="domain" description="Histidine kinase" evidence="13">
    <location>
        <begin position="428"/>
        <end position="649"/>
    </location>
</feature>
<dbReference type="SUPFAM" id="SSF47226">
    <property type="entry name" value="Histidine-containing phosphotransfer domain, HPT domain"/>
    <property type="match status" value="1"/>
</dbReference>
<keyword evidence="8" id="KW-0067">ATP-binding</keyword>
<evidence type="ECO:0000259" key="13">
    <source>
        <dbReference type="PROSITE" id="PS50109"/>
    </source>
</evidence>
<protein>
    <recommendedName>
        <fullName evidence="3">histidine kinase</fullName>
        <ecNumber evidence="3">2.7.13.3</ecNumber>
    </recommendedName>
</protein>
<dbReference type="InterPro" id="IPR035965">
    <property type="entry name" value="PAS-like_dom_sf"/>
</dbReference>
<evidence type="ECO:0000256" key="11">
    <source>
        <dbReference type="ARBA" id="ARBA00023136"/>
    </source>
</evidence>
<keyword evidence="9" id="KW-1133">Transmembrane helix</keyword>
<comment type="catalytic activity">
    <reaction evidence="1">
        <text>ATP + protein L-histidine = ADP + protein N-phospho-L-histidine.</text>
        <dbReference type="EC" id="2.7.13.3"/>
    </reaction>
</comment>
<keyword evidence="11" id="KW-0472">Membrane</keyword>
<evidence type="ECO:0000256" key="5">
    <source>
        <dbReference type="ARBA" id="ARBA00022553"/>
    </source>
</evidence>
<dbReference type="PANTHER" id="PTHR45339:SF1">
    <property type="entry name" value="HYBRID SIGNAL TRANSDUCTION HISTIDINE KINASE J"/>
    <property type="match status" value="1"/>
</dbReference>
<dbReference type="NCBIfam" id="TIGR00229">
    <property type="entry name" value="sensory_box"/>
    <property type="match status" value="2"/>
</dbReference>
<keyword evidence="18" id="KW-1185">Reference proteome</keyword>
<dbReference type="InterPro" id="IPR000700">
    <property type="entry name" value="PAS-assoc_C"/>
</dbReference>
<dbReference type="PANTHER" id="PTHR45339">
    <property type="entry name" value="HYBRID SIGNAL TRANSDUCTION HISTIDINE KINASE J"/>
    <property type="match status" value="1"/>
</dbReference>
<dbReference type="InterPro" id="IPR003594">
    <property type="entry name" value="HATPase_dom"/>
</dbReference>
<organism evidence="17 18">
    <name type="scientific">Emticicia aquatica</name>
    <dbReference type="NCBI Taxonomy" id="1681835"/>
    <lineage>
        <taxon>Bacteria</taxon>
        <taxon>Pseudomonadati</taxon>
        <taxon>Bacteroidota</taxon>
        <taxon>Cytophagia</taxon>
        <taxon>Cytophagales</taxon>
        <taxon>Leadbetterellaceae</taxon>
        <taxon>Emticicia</taxon>
    </lineage>
</organism>
<dbReference type="InterPro" id="IPR011006">
    <property type="entry name" value="CheY-like_superfamily"/>
</dbReference>
<dbReference type="InterPro" id="IPR001789">
    <property type="entry name" value="Sig_transdc_resp-reg_receiver"/>
</dbReference>
<dbReference type="CDD" id="cd17546">
    <property type="entry name" value="REC_hyHK_CKI1_RcsC-like"/>
    <property type="match status" value="1"/>
</dbReference>